<keyword evidence="9" id="KW-0492">Microsome</keyword>
<evidence type="ECO:0000256" key="3">
    <source>
        <dbReference type="ARBA" id="ARBA00004174"/>
    </source>
</evidence>
<dbReference type="GO" id="GO:0020037">
    <property type="term" value="F:heme binding"/>
    <property type="evidence" value="ECO:0007669"/>
    <property type="project" value="InterPro"/>
</dbReference>
<feature type="non-terminal residue" evidence="16">
    <location>
        <position position="496"/>
    </location>
</feature>
<dbReference type="InterPro" id="IPR036396">
    <property type="entry name" value="Cyt_P450_sf"/>
</dbReference>
<evidence type="ECO:0000256" key="7">
    <source>
        <dbReference type="ARBA" id="ARBA00022723"/>
    </source>
</evidence>
<accession>A0A0L7L9I5</accession>
<keyword evidence="7 14" id="KW-0479">Metal-binding</keyword>
<feature type="binding site" description="axial binding residue" evidence="14">
    <location>
        <position position="355"/>
    </location>
    <ligand>
        <name>heme</name>
        <dbReference type="ChEBI" id="CHEBI:30413"/>
    </ligand>
    <ligandPart>
        <name>Fe</name>
        <dbReference type="ChEBI" id="CHEBI:18248"/>
    </ligandPart>
</feature>
<evidence type="ECO:0000256" key="8">
    <source>
        <dbReference type="ARBA" id="ARBA00022824"/>
    </source>
</evidence>
<dbReference type="PRINTS" id="PR00463">
    <property type="entry name" value="EP450I"/>
</dbReference>
<evidence type="ECO:0000256" key="11">
    <source>
        <dbReference type="ARBA" id="ARBA00023004"/>
    </source>
</evidence>
<dbReference type="SUPFAM" id="SSF48264">
    <property type="entry name" value="Cytochrome P450"/>
    <property type="match status" value="2"/>
</dbReference>
<keyword evidence="11 14" id="KW-0408">Iron</keyword>
<comment type="cofactor">
    <cofactor evidence="1 14">
        <name>heme</name>
        <dbReference type="ChEBI" id="CHEBI:30413"/>
    </cofactor>
</comment>
<dbReference type="Pfam" id="PF00067">
    <property type="entry name" value="p450"/>
    <property type="match status" value="1"/>
</dbReference>
<feature type="signal peptide" evidence="15">
    <location>
        <begin position="1"/>
        <end position="22"/>
    </location>
</feature>
<evidence type="ECO:0000256" key="12">
    <source>
        <dbReference type="ARBA" id="ARBA00023033"/>
    </source>
</evidence>
<evidence type="ECO:0000256" key="5">
    <source>
        <dbReference type="ARBA" id="ARBA00010617"/>
    </source>
</evidence>
<evidence type="ECO:0000256" key="1">
    <source>
        <dbReference type="ARBA" id="ARBA00001971"/>
    </source>
</evidence>
<feature type="chain" id="PRO_5005573123" evidence="15">
    <location>
        <begin position="23"/>
        <end position="496"/>
    </location>
</feature>
<evidence type="ECO:0000256" key="4">
    <source>
        <dbReference type="ARBA" id="ARBA00004406"/>
    </source>
</evidence>
<evidence type="ECO:0000256" key="14">
    <source>
        <dbReference type="PIRSR" id="PIRSR602401-1"/>
    </source>
</evidence>
<proteinExistence type="inferred from homology"/>
<dbReference type="InterPro" id="IPR050196">
    <property type="entry name" value="Cytochrome_P450_Monoox"/>
</dbReference>
<dbReference type="GO" id="GO:0005506">
    <property type="term" value="F:iron ion binding"/>
    <property type="evidence" value="ECO:0007669"/>
    <property type="project" value="InterPro"/>
</dbReference>
<dbReference type="InterPro" id="IPR001128">
    <property type="entry name" value="Cyt_P450"/>
</dbReference>
<dbReference type="EMBL" id="JTDY01002193">
    <property type="protein sequence ID" value="KOB71906.1"/>
    <property type="molecule type" value="Genomic_DNA"/>
</dbReference>
<reference evidence="16 17" key="1">
    <citation type="journal article" date="2015" name="Genome Biol. Evol.">
        <title>The genome of winter moth (Operophtera brumata) provides a genomic perspective on sexual dimorphism and phenology.</title>
        <authorList>
            <person name="Derks M.F."/>
            <person name="Smit S."/>
            <person name="Salis L."/>
            <person name="Schijlen E."/>
            <person name="Bossers A."/>
            <person name="Mateman C."/>
            <person name="Pijl A.S."/>
            <person name="de Ridder D."/>
            <person name="Groenen M.A."/>
            <person name="Visser M.E."/>
            <person name="Megens H.J."/>
        </authorList>
    </citation>
    <scope>NUCLEOTIDE SEQUENCE [LARGE SCALE GENOMIC DNA]</scope>
    <source>
        <strain evidence="16">WM2013NL</strain>
        <tissue evidence="16">Head and thorax</tissue>
    </source>
</reference>
<keyword evidence="13" id="KW-0472">Membrane</keyword>
<dbReference type="STRING" id="104452.A0A0L7L9I5"/>
<comment type="similarity">
    <text evidence="5">Belongs to the cytochrome P450 family.</text>
</comment>
<evidence type="ECO:0000256" key="9">
    <source>
        <dbReference type="ARBA" id="ARBA00022848"/>
    </source>
</evidence>
<dbReference type="PRINTS" id="PR00385">
    <property type="entry name" value="P450"/>
</dbReference>
<evidence type="ECO:0000256" key="10">
    <source>
        <dbReference type="ARBA" id="ARBA00023002"/>
    </source>
</evidence>
<keyword evidence="15" id="KW-0732">Signal</keyword>
<dbReference type="Proteomes" id="UP000037510">
    <property type="component" value="Unassembled WGS sequence"/>
</dbReference>
<keyword evidence="10" id="KW-0560">Oxidoreductase</keyword>
<keyword evidence="6 14" id="KW-0349">Heme</keyword>
<dbReference type="GO" id="GO:0005789">
    <property type="term" value="C:endoplasmic reticulum membrane"/>
    <property type="evidence" value="ECO:0007669"/>
    <property type="project" value="UniProtKB-SubCell"/>
</dbReference>
<evidence type="ECO:0000256" key="15">
    <source>
        <dbReference type="SAM" id="SignalP"/>
    </source>
</evidence>
<dbReference type="PANTHER" id="PTHR24291:SF189">
    <property type="entry name" value="CYTOCHROME P450 4C3-RELATED"/>
    <property type="match status" value="1"/>
</dbReference>
<keyword evidence="8" id="KW-0256">Endoplasmic reticulum</keyword>
<comment type="subcellular location">
    <subcellularLocation>
        <location evidence="4">Endoplasmic reticulum membrane</location>
        <topology evidence="4">Peripheral membrane protein</topology>
    </subcellularLocation>
    <subcellularLocation>
        <location evidence="3">Microsome membrane</location>
        <topology evidence="3">Peripheral membrane protein</topology>
    </subcellularLocation>
</comment>
<comment type="caution">
    <text evidence="16">The sequence shown here is derived from an EMBL/GenBank/DDBJ whole genome shotgun (WGS) entry which is preliminary data.</text>
</comment>
<keyword evidence="17" id="KW-1185">Reference proteome</keyword>
<dbReference type="AlphaFoldDB" id="A0A0L7L9I5"/>
<protein>
    <submittedName>
        <fullName evidence="16">Cytochrome P450 4c3</fullName>
    </submittedName>
</protein>
<evidence type="ECO:0000256" key="13">
    <source>
        <dbReference type="ARBA" id="ARBA00023136"/>
    </source>
</evidence>
<evidence type="ECO:0000313" key="17">
    <source>
        <dbReference type="Proteomes" id="UP000037510"/>
    </source>
</evidence>
<gene>
    <name evidence="16" type="ORF">OBRU01_13346</name>
</gene>
<name>A0A0L7L9I5_OPEBR</name>
<sequence length="496" mass="56333">MLVLILFCVTLGAYWMWRKKQGGSDEPPSTPGGWPLVGHAHLLVVVTDPDDALTVANACLEKDKFYDFAKPWLGEIHRKLLQPAFSQTVLDGFLGVFNSQSRKLVHDLEIEAGKGPFDHWTYTRHNALETICCKDHSVLNQQYVDAAEKIFYTIVDRFQKFWLHSPWMFQFSGVKRTQDACLKKIIGGKIKLIPFMDLLLELAMEKGVFTDKEIRDHVDTMIVGGHDTSANVLMFTLILLGSHTEVQKKVFEELEEVFEGSDRDVEKADLLKLVYLEAVLKESMRLYTINKMHHFPENCTLSSGRTCFIFVFGIHRHPMWGPDVDQFRPERWLSPATLPESSNAFAAFMMGRRSCIGKSYAYMSMKTTLSHVLRRYSITANHKDLVLKLDVMLKPATGYHISIDKRESGSCGNGASVFPGGLPVIGHGLLFIRKGVVWKRNRRILDLAFKQPILDSYQKVFNNQAIRLDNTLSKKVGVGYVDVTHDVTRSVLETTC</sequence>
<comment type="function">
    <text evidence="2">May be involved in the metabolism of insect hormones and in the breakdown of synthetic insecticides.</text>
</comment>
<evidence type="ECO:0000313" key="16">
    <source>
        <dbReference type="EMBL" id="KOB71906.1"/>
    </source>
</evidence>
<dbReference type="Gene3D" id="1.10.630.10">
    <property type="entry name" value="Cytochrome P450"/>
    <property type="match status" value="2"/>
</dbReference>
<evidence type="ECO:0000256" key="6">
    <source>
        <dbReference type="ARBA" id="ARBA00022617"/>
    </source>
</evidence>
<evidence type="ECO:0000256" key="2">
    <source>
        <dbReference type="ARBA" id="ARBA00003690"/>
    </source>
</evidence>
<organism evidence="16 17">
    <name type="scientific">Operophtera brumata</name>
    <name type="common">Winter moth</name>
    <name type="synonym">Phalaena brumata</name>
    <dbReference type="NCBI Taxonomy" id="104452"/>
    <lineage>
        <taxon>Eukaryota</taxon>
        <taxon>Metazoa</taxon>
        <taxon>Ecdysozoa</taxon>
        <taxon>Arthropoda</taxon>
        <taxon>Hexapoda</taxon>
        <taxon>Insecta</taxon>
        <taxon>Pterygota</taxon>
        <taxon>Neoptera</taxon>
        <taxon>Endopterygota</taxon>
        <taxon>Lepidoptera</taxon>
        <taxon>Glossata</taxon>
        <taxon>Ditrysia</taxon>
        <taxon>Geometroidea</taxon>
        <taxon>Geometridae</taxon>
        <taxon>Larentiinae</taxon>
        <taxon>Operophtera</taxon>
    </lineage>
</organism>
<dbReference type="GO" id="GO:0004497">
    <property type="term" value="F:monooxygenase activity"/>
    <property type="evidence" value="ECO:0007669"/>
    <property type="project" value="UniProtKB-KW"/>
</dbReference>
<dbReference type="PANTHER" id="PTHR24291">
    <property type="entry name" value="CYTOCHROME P450 FAMILY 4"/>
    <property type="match status" value="1"/>
</dbReference>
<dbReference type="GO" id="GO:0016705">
    <property type="term" value="F:oxidoreductase activity, acting on paired donors, with incorporation or reduction of molecular oxygen"/>
    <property type="evidence" value="ECO:0007669"/>
    <property type="project" value="InterPro"/>
</dbReference>
<keyword evidence="12" id="KW-0503">Monooxygenase</keyword>
<dbReference type="InterPro" id="IPR002401">
    <property type="entry name" value="Cyt_P450_E_grp-I"/>
</dbReference>